<reference evidence="2" key="1">
    <citation type="submission" date="2023-07" db="EMBL/GenBank/DDBJ databases">
        <title>draft genome sequence of fig (Ficus carica).</title>
        <authorList>
            <person name="Takahashi T."/>
            <person name="Nishimura K."/>
        </authorList>
    </citation>
    <scope>NUCLEOTIDE SEQUENCE</scope>
</reference>
<evidence type="ECO:0000313" key="3">
    <source>
        <dbReference type="Proteomes" id="UP001187192"/>
    </source>
</evidence>
<dbReference type="AlphaFoldDB" id="A0AA88EIL7"/>
<protein>
    <submittedName>
        <fullName evidence="2">Uncharacterized protein</fullName>
    </submittedName>
</protein>
<proteinExistence type="predicted"/>
<organism evidence="2 3">
    <name type="scientific">Ficus carica</name>
    <name type="common">Common fig</name>
    <dbReference type="NCBI Taxonomy" id="3494"/>
    <lineage>
        <taxon>Eukaryota</taxon>
        <taxon>Viridiplantae</taxon>
        <taxon>Streptophyta</taxon>
        <taxon>Embryophyta</taxon>
        <taxon>Tracheophyta</taxon>
        <taxon>Spermatophyta</taxon>
        <taxon>Magnoliopsida</taxon>
        <taxon>eudicotyledons</taxon>
        <taxon>Gunneridae</taxon>
        <taxon>Pentapetalae</taxon>
        <taxon>rosids</taxon>
        <taxon>fabids</taxon>
        <taxon>Rosales</taxon>
        <taxon>Moraceae</taxon>
        <taxon>Ficeae</taxon>
        <taxon>Ficus</taxon>
    </lineage>
</organism>
<comment type="caution">
    <text evidence="2">The sequence shown here is derived from an EMBL/GenBank/DDBJ whole genome shotgun (WGS) entry which is preliminary data.</text>
</comment>
<keyword evidence="3" id="KW-1185">Reference proteome</keyword>
<name>A0AA88EIL7_FICCA</name>
<dbReference type="EMBL" id="BTGU01020473">
    <property type="protein sequence ID" value="GMN75669.1"/>
    <property type="molecule type" value="Genomic_DNA"/>
</dbReference>
<dbReference type="Proteomes" id="UP001187192">
    <property type="component" value="Unassembled WGS sequence"/>
</dbReference>
<evidence type="ECO:0000256" key="1">
    <source>
        <dbReference type="SAM" id="MobiDB-lite"/>
    </source>
</evidence>
<feature type="non-terminal residue" evidence="2">
    <location>
        <position position="1"/>
    </location>
</feature>
<sequence>ARVARGASRCSSIGPRFAKEVARVTDWAVVAACAWLFFKLAKDACGRDCGLQTKASKVQGVTDTVNQPKFSPYLATCLHWSKSAGNRHPHVQSGQVSRSHGLLGLTHAHWIFRTATPPNQAVNARSHAQLTLSDCLAESGSTQGHANARHPLASRTQWPWW</sequence>
<accession>A0AA88EIL7</accession>
<evidence type="ECO:0000313" key="2">
    <source>
        <dbReference type="EMBL" id="GMN75669.1"/>
    </source>
</evidence>
<gene>
    <name evidence="2" type="ORF">TIFTF001_056337</name>
</gene>
<feature type="region of interest" description="Disordered" evidence="1">
    <location>
        <begin position="142"/>
        <end position="161"/>
    </location>
</feature>